<gene>
    <name evidence="5" type="ORF">H7A79_0859</name>
</gene>
<dbReference type="PIRSF" id="PIRSF005902">
    <property type="entry name" value="DNase_TatD"/>
    <property type="match status" value="1"/>
</dbReference>
<feature type="binding site" evidence="4">
    <location>
        <position position="154"/>
    </location>
    <ligand>
        <name>a divalent metal cation</name>
        <dbReference type="ChEBI" id="CHEBI:60240"/>
        <label>2</label>
    </ligand>
</feature>
<evidence type="ECO:0000256" key="3">
    <source>
        <dbReference type="ARBA" id="ARBA00022801"/>
    </source>
</evidence>
<feature type="binding site" evidence="4">
    <location>
        <position position="204"/>
    </location>
    <ligand>
        <name>a divalent metal cation</name>
        <dbReference type="ChEBI" id="CHEBI:60240"/>
        <label>1</label>
    </ligand>
</feature>
<dbReference type="Pfam" id="PF01026">
    <property type="entry name" value="TatD_DNase"/>
    <property type="match status" value="1"/>
</dbReference>
<dbReference type="PANTHER" id="PTHR46124:SF3">
    <property type="entry name" value="HYDROLASE"/>
    <property type="match status" value="1"/>
</dbReference>
<dbReference type="GO" id="GO:0046872">
    <property type="term" value="F:metal ion binding"/>
    <property type="evidence" value="ECO:0007669"/>
    <property type="project" value="UniProtKB-KW"/>
</dbReference>
<dbReference type="Proteomes" id="UP000516412">
    <property type="component" value="Chromosome"/>
</dbReference>
<dbReference type="InterPro" id="IPR001130">
    <property type="entry name" value="TatD-like"/>
</dbReference>
<dbReference type="SUPFAM" id="SSF51556">
    <property type="entry name" value="Metallo-dependent hydrolases"/>
    <property type="match status" value="1"/>
</dbReference>
<proteinExistence type="inferred from homology"/>
<sequence length="255" mass="27551">MKLTDTHCHLADPALLGSLPQVFAAARAAGVCRFIVPATQRSDFADVAALSALPSVHIALGIHPWFAGAAIERDFAELEQQLLKHPKALVGEIGLDYGRAQTQAQRQRQIVVFEHQLVLAQRLHRPVIIHNLKAAAAIMQSVKNCRFTQGGIVHAFSGSLEEARAFMDYGFKIGIGSLLLNPAARKARRAAAELPAENIVLETDSPFMLKNAVNTPANVQKIAAAAAQLRGIKPEDLAAQTERNVNALLADINRL</sequence>
<dbReference type="InterPro" id="IPR032466">
    <property type="entry name" value="Metal_Hydrolase"/>
</dbReference>
<dbReference type="FunFam" id="3.20.20.140:FF:000005">
    <property type="entry name" value="TatD family hydrolase"/>
    <property type="match status" value="1"/>
</dbReference>
<dbReference type="GO" id="GO:0016788">
    <property type="term" value="F:hydrolase activity, acting on ester bonds"/>
    <property type="evidence" value="ECO:0007669"/>
    <property type="project" value="InterPro"/>
</dbReference>
<feature type="binding site" evidence="4">
    <location>
        <position position="92"/>
    </location>
    <ligand>
        <name>a divalent metal cation</name>
        <dbReference type="ChEBI" id="CHEBI:60240"/>
        <label>1</label>
    </ligand>
</feature>
<comment type="similarity">
    <text evidence="1">Belongs to the metallo-dependent hydrolases superfamily. TatD-type hydrolase family.</text>
</comment>
<dbReference type="InterPro" id="IPR018228">
    <property type="entry name" value="DNase_TatD-rel_CS"/>
</dbReference>
<evidence type="ECO:0000313" key="5">
    <source>
        <dbReference type="EMBL" id="QNT59693.1"/>
    </source>
</evidence>
<dbReference type="KEGG" id="nmus:H7A79_0859"/>
<keyword evidence="2 4" id="KW-0479">Metal-binding</keyword>
<dbReference type="PANTHER" id="PTHR46124">
    <property type="entry name" value="D-AMINOACYL-TRNA DEACYLASE"/>
    <property type="match status" value="1"/>
</dbReference>
<keyword evidence="6" id="KW-1185">Reference proteome</keyword>
<dbReference type="GO" id="GO:0005829">
    <property type="term" value="C:cytosol"/>
    <property type="evidence" value="ECO:0007669"/>
    <property type="project" value="TreeGrafter"/>
</dbReference>
<evidence type="ECO:0000256" key="2">
    <source>
        <dbReference type="ARBA" id="ARBA00022723"/>
    </source>
</evidence>
<dbReference type="PROSITE" id="PS01091">
    <property type="entry name" value="TATD_3"/>
    <property type="match status" value="1"/>
</dbReference>
<dbReference type="Gene3D" id="3.20.20.140">
    <property type="entry name" value="Metal-dependent hydrolases"/>
    <property type="match status" value="1"/>
</dbReference>
<feature type="binding site" evidence="4">
    <location>
        <position position="130"/>
    </location>
    <ligand>
        <name>a divalent metal cation</name>
        <dbReference type="ChEBI" id="CHEBI:60240"/>
        <label>2</label>
    </ligand>
</feature>
<feature type="binding site" evidence="4">
    <location>
        <position position="9"/>
    </location>
    <ligand>
        <name>a divalent metal cation</name>
        <dbReference type="ChEBI" id="CHEBI:60240"/>
        <label>1</label>
    </ligand>
</feature>
<dbReference type="EMBL" id="CP060414">
    <property type="protein sequence ID" value="QNT59693.1"/>
    <property type="molecule type" value="Genomic_DNA"/>
</dbReference>
<accession>A0A7H1MDH8</accession>
<organism evidence="5 6">
    <name type="scientific">Neisseria musculi</name>
    <dbReference type="NCBI Taxonomy" id="1815583"/>
    <lineage>
        <taxon>Bacteria</taxon>
        <taxon>Pseudomonadati</taxon>
        <taxon>Pseudomonadota</taxon>
        <taxon>Betaproteobacteria</taxon>
        <taxon>Neisseriales</taxon>
        <taxon>Neisseriaceae</taxon>
        <taxon>Neisseria</taxon>
    </lineage>
</organism>
<dbReference type="CDD" id="cd01310">
    <property type="entry name" value="TatD_DNAse"/>
    <property type="match status" value="1"/>
</dbReference>
<dbReference type="AlphaFoldDB" id="A0A7H1MDH8"/>
<evidence type="ECO:0000256" key="4">
    <source>
        <dbReference type="PIRSR" id="PIRSR005902-1"/>
    </source>
</evidence>
<reference evidence="5" key="1">
    <citation type="submission" date="2024-06" db="EMBL/GenBank/DDBJ databases">
        <title>Complete Genome Sequence of mouse commensal type strain Neisseria musculi.</title>
        <authorList>
            <person name="Thapa E."/>
            <person name="Aluvathingal J."/>
            <person name="Nadendla S."/>
            <person name="Mehta A."/>
            <person name="Tettelin H."/>
            <person name="Weyand N.J."/>
        </authorList>
    </citation>
    <scope>NUCLEOTIDE SEQUENCE</scope>
    <source>
        <strain evidence="5">NW831</strain>
    </source>
</reference>
<feature type="binding site" evidence="4">
    <location>
        <position position="7"/>
    </location>
    <ligand>
        <name>a divalent metal cation</name>
        <dbReference type="ChEBI" id="CHEBI:60240"/>
        <label>1</label>
    </ligand>
</feature>
<protein>
    <submittedName>
        <fullName evidence="5">TatD related DNase family protein</fullName>
    </submittedName>
</protein>
<dbReference type="RefSeq" id="WP_187001208.1">
    <property type="nucleotide sequence ID" value="NZ_CP060414.2"/>
</dbReference>
<evidence type="ECO:0000313" key="6">
    <source>
        <dbReference type="Proteomes" id="UP000516412"/>
    </source>
</evidence>
<evidence type="ECO:0000256" key="1">
    <source>
        <dbReference type="ARBA" id="ARBA00009275"/>
    </source>
</evidence>
<name>A0A7H1MDH8_9NEIS</name>
<keyword evidence="3" id="KW-0378">Hydrolase</keyword>